<dbReference type="GO" id="GO:0030428">
    <property type="term" value="C:cell septum"/>
    <property type="evidence" value="ECO:0007669"/>
    <property type="project" value="TreeGrafter"/>
</dbReference>
<evidence type="ECO:0000313" key="11">
    <source>
        <dbReference type="Proteomes" id="UP000199533"/>
    </source>
</evidence>
<keyword evidence="6" id="KW-0131">Cell cycle</keyword>
<comment type="subcellular location">
    <subcellularLocation>
        <location evidence="1">Cytoplasm</location>
    </subcellularLocation>
</comment>
<evidence type="ECO:0000256" key="5">
    <source>
        <dbReference type="ARBA" id="ARBA00023210"/>
    </source>
</evidence>
<evidence type="ECO:0000256" key="9">
    <source>
        <dbReference type="ARBA" id="ARBA00033158"/>
    </source>
</evidence>
<evidence type="ECO:0000256" key="3">
    <source>
        <dbReference type="ARBA" id="ARBA00022490"/>
    </source>
</evidence>
<dbReference type="GO" id="GO:0032153">
    <property type="term" value="C:cell division site"/>
    <property type="evidence" value="ECO:0007669"/>
    <property type="project" value="TreeGrafter"/>
</dbReference>
<reference evidence="11" key="1">
    <citation type="submission" date="2016-10" db="EMBL/GenBank/DDBJ databases">
        <authorList>
            <person name="Varghese N."/>
            <person name="Submissions S."/>
        </authorList>
    </citation>
    <scope>NUCLEOTIDE SEQUENCE [LARGE SCALE GENOMIC DNA]</scope>
    <source>
        <strain evidence="11">Nm69</strain>
    </source>
</reference>
<comment type="subunit">
    <text evidence="8">Homodimer. Interacts with FtsZ.</text>
</comment>
<name>A0A1I3YNE6_9PROT</name>
<evidence type="ECO:0000313" key="10">
    <source>
        <dbReference type="EMBL" id="SFK33437.1"/>
    </source>
</evidence>
<dbReference type="PANTHER" id="PTHR34981">
    <property type="entry name" value="CELL DIVISION PROTEIN ZAPA"/>
    <property type="match status" value="1"/>
</dbReference>
<protein>
    <recommendedName>
        <fullName evidence="2">Cell division protein ZapA</fullName>
    </recommendedName>
    <alternativeName>
        <fullName evidence="9">Z ring-associated protein ZapA</fullName>
    </alternativeName>
</protein>
<dbReference type="InterPro" id="IPR042233">
    <property type="entry name" value="Cell_div_ZapA_N"/>
</dbReference>
<dbReference type="Pfam" id="PF05164">
    <property type="entry name" value="ZapA"/>
    <property type="match status" value="1"/>
</dbReference>
<dbReference type="GO" id="GO:0000917">
    <property type="term" value="P:division septum assembly"/>
    <property type="evidence" value="ECO:0007669"/>
    <property type="project" value="UniProtKB-KW"/>
</dbReference>
<evidence type="ECO:0000256" key="4">
    <source>
        <dbReference type="ARBA" id="ARBA00022618"/>
    </source>
</evidence>
<dbReference type="GO" id="GO:0005829">
    <property type="term" value="C:cytosol"/>
    <property type="evidence" value="ECO:0007669"/>
    <property type="project" value="TreeGrafter"/>
</dbReference>
<dbReference type="SUPFAM" id="SSF102829">
    <property type="entry name" value="Cell division protein ZapA-like"/>
    <property type="match status" value="1"/>
</dbReference>
<keyword evidence="11" id="KW-1185">Reference proteome</keyword>
<dbReference type="Proteomes" id="UP000199533">
    <property type="component" value="Unassembled WGS sequence"/>
</dbReference>
<dbReference type="AlphaFoldDB" id="A0A1I3YNE6"/>
<dbReference type="InterPro" id="IPR036192">
    <property type="entry name" value="Cell_div_ZapA-like_sf"/>
</dbReference>
<evidence type="ECO:0000256" key="7">
    <source>
        <dbReference type="ARBA" id="ARBA00024910"/>
    </source>
</evidence>
<dbReference type="EMBL" id="FOSP01000004">
    <property type="protein sequence ID" value="SFK33437.1"/>
    <property type="molecule type" value="Genomic_DNA"/>
</dbReference>
<keyword evidence="3" id="KW-0963">Cytoplasm</keyword>
<evidence type="ECO:0000256" key="6">
    <source>
        <dbReference type="ARBA" id="ARBA00023306"/>
    </source>
</evidence>
<dbReference type="GO" id="GO:0000921">
    <property type="term" value="P:septin ring assembly"/>
    <property type="evidence" value="ECO:0007669"/>
    <property type="project" value="TreeGrafter"/>
</dbReference>
<evidence type="ECO:0000256" key="1">
    <source>
        <dbReference type="ARBA" id="ARBA00004496"/>
    </source>
</evidence>
<dbReference type="PANTHER" id="PTHR34981:SF1">
    <property type="entry name" value="CELL DIVISION PROTEIN ZAPA"/>
    <property type="match status" value="1"/>
</dbReference>
<evidence type="ECO:0000256" key="8">
    <source>
        <dbReference type="ARBA" id="ARBA00026068"/>
    </source>
</evidence>
<dbReference type="Gene3D" id="1.20.5.50">
    <property type="match status" value="1"/>
</dbReference>
<sequence length="99" mass="11467">MMNSEELLKITIMGRDFNISCPEQERAEILLAAEFLEKRIQEIREEGKIMDSDRIVIAAALGIAHELLVLRQSSGFDIEDFKRRIVLIREKLNNVLIKK</sequence>
<gene>
    <name evidence="10" type="ORF">SAMN05216302_100479</name>
</gene>
<evidence type="ECO:0000256" key="2">
    <source>
        <dbReference type="ARBA" id="ARBA00015195"/>
    </source>
</evidence>
<organism evidence="10 11">
    <name type="scientific">Nitrosomonas aestuarii</name>
    <dbReference type="NCBI Taxonomy" id="52441"/>
    <lineage>
        <taxon>Bacteria</taxon>
        <taxon>Pseudomonadati</taxon>
        <taxon>Pseudomonadota</taxon>
        <taxon>Betaproteobacteria</taxon>
        <taxon>Nitrosomonadales</taxon>
        <taxon>Nitrosomonadaceae</taxon>
        <taxon>Nitrosomonas</taxon>
    </lineage>
</organism>
<keyword evidence="5" id="KW-0717">Septation</keyword>
<accession>A0A1I3YNE6</accession>
<comment type="function">
    <text evidence="7">Activator of cell division through the inhibition of FtsZ GTPase activity, therefore promoting FtsZ assembly into bundles of protofilaments necessary for the formation of the division Z ring. It is recruited early at mid-cell but it is not essential for cell division.</text>
</comment>
<dbReference type="STRING" id="52441.SAMN05216302_100479"/>
<dbReference type="InterPro" id="IPR007838">
    <property type="entry name" value="Cell_div_ZapA-like"/>
</dbReference>
<keyword evidence="4 10" id="KW-0132">Cell division</keyword>
<dbReference type="Gene3D" id="3.30.160.880">
    <property type="entry name" value="Cell division protein ZapA protomer, N-terminal domain"/>
    <property type="match status" value="1"/>
</dbReference>
<dbReference type="GO" id="GO:0043093">
    <property type="term" value="P:FtsZ-dependent cytokinesis"/>
    <property type="evidence" value="ECO:0007669"/>
    <property type="project" value="TreeGrafter"/>
</dbReference>
<proteinExistence type="predicted"/>
<dbReference type="RefSeq" id="WP_244531779.1">
    <property type="nucleotide sequence ID" value="NZ_FOSP01000004.1"/>
</dbReference>